<dbReference type="Proteomes" id="UP000384372">
    <property type="component" value="Unassembled WGS sequence"/>
</dbReference>
<proteinExistence type="predicted"/>
<accession>A0A6A7WCX8</accession>
<evidence type="ECO:0008006" key="4">
    <source>
        <dbReference type="Google" id="ProtNLM"/>
    </source>
</evidence>
<name>A0A6A7WCX8_9BACT</name>
<reference evidence="2 3" key="1">
    <citation type="submission" date="2019-09" db="EMBL/GenBank/DDBJ databases">
        <title>Distinct polysaccharide growth profiles of human intestinal Prevotella copri isolates.</title>
        <authorList>
            <person name="Fehlner-Peach H."/>
            <person name="Magnabosco C."/>
            <person name="Raghavan V."/>
            <person name="Scher J.U."/>
            <person name="Tett A."/>
            <person name="Cox L.M."/>
            <person name="Gottsegen C."/>
            <person name="Watters A."/>
            <person name="Wiltshire- Gordon J.D."/>
            <person name="Segata N."/>
            <person name="Bonneau R."/>
            <person name="Littman D.R."/>
        </authorList>
    </citation>
    <scope>NUCLEOTIDE SEQUENCE [LARGE SCALE GENOMIC DNA]</scope>
    <source>
        <strain evidence="3">iAQ1173</strain>
    </source>
</reference>
<evidence type="ECO:0000256" key="1">
    <source>
        <dbReference type="SAM" id="SignalP"/>
    </source>
</evidence>
<dbReference type="PROSITE" id="PS51257">
    <property type="entry name" value="PROKAR_LIPOPROTEIN"/>
    <property type="match status" value="1"/>
</dbReference>
<organism evidence="2 3">
    <name type="scientific">Segatella copri</name>
    <dbReference type="NCBI Taxonomy" id="165179"/>
    <lineage>
        <taxon>Bacteria</taxon>
        <taxon>Pseudomonadati</taxon>
        <taxon>Bacteroidota</taxon>
        <taxon>Bacteroidia</taxon>
        <taxon>Bacteroidales</taxon>
        <taxon>Prevotellaceae</taxon>
        <taxon>Segatella</taxon>
    </lineage>
</organism>
<feature type="signal peptide" evidence="1">
    <location>
        <begin position="1"/>
        <end position="22"/>
    </location>
</feature>
<protein>
    <recommendedName>
        <fullName evidence="4">DUF4925 domain-containing protein</fullName>
    </recommendedName>
</protein>
<keyword evidence="3" id="KW-1185">Reference proteome</keyword>
<dbReference type="EMBL" id="VZAD01000076">
    <property type="protein sequence ID" value="MQP12334.1"/>
    <property type="molecule type" value="Genomic_DNA"/>
</dbReference>
<feature type="chain" id="PRO_5025515055" description="DUF4925 domain-containing protein" evidence="1">
    <location>
        <begin position="23"/>
        <end position="267"/>
    </location>
</feature>
<comment type="caution">
    <text evidence="2">The sequence shown here is derived from an EMBL/GenBank/DDBJ whole genome shotgun (WGS) entry which is preliminary data.</text>
</comment>
<dbReference type="AlphaFoldDB" id="A0A6A7WCX8"/>
<evidence type="ECO:0000313" key="3">
    <source>
        <dbReference type="Proteomes" id="UP000384372"/>
    </source>
</evidence>
<sequence>MKKNLFYFLLAALCTISFTACGSDDNGDGENGGFTELEHVWSLEPTVMYDASGNVTTNPDDAAKYTGSVQVTWDCPEGTSLEWGEGENKMQLPVAAIKQLVENMGNASLPSVLKSVEFKSNGQIVAVYKDAATTSIANDGWKTASDYATYKKVNNNQILVFLNTAKVTEGMEADEKAALTEVIKIFKDGIPVNIRWSANNTKAYFYIDKAFATSLLDNQTLKAMLDRLGNTDAETNSTVIMIKAIVNSAKDVMNKTTKFEAGLELMQ</sequence>
<gene>
    <name evidence="2" type="ORF">F7D20_10310</name>
</gene>
<dbReference type="RefSeq" id="WP_158463957.1">
    <property type="nucleotide sequence ID" value="NZ_VZAD01000076.1"/>
</dbReference>
<keyword evidence="1" id="KW-0732">Signal</keyword>
<dbReference type="OrthoDB" id="1100951at2"/>
<evidence type="ECO:0000313" key="2">
    <source>
        <dbReference type="EMBL" id="MQP12334.1"/>
    </source>
</evidence>